<proteinExistence type="inferred from homology"/>
<evidence type="ECO:0000256" key="2">
    <source>
        <dbReference type="ARBA" id="ARBA00010742"/>
    </source>
</evidence>
<keyword evidence="3 4" id="KW-0732">Signal</keyword>
<reference evidence="6 7" key="2">
    <citation type="submission" date="2020-08" db="EMBL/GenBank/DDBJ databases">
        <title>Stappia taiwanensis sp. nov., isolated from a coastal thermal spring.</title>
        <authorList>
            <person name="Kampfer P."/>
        </authorList>
    </citation>
    <scope>NUCLEOTIDE SEQUENCE [LARGE SCALE GENOMIC DNA]</scope>
    <source>
        <strain evidence="6 7">DSM 23284</strain>
    </source>
</reference>
<protein>
    <submittedName>
        <fullName evidence="6">ABC transporter substrate-binding protein</fullName>
    </submittedName>
</protein>
<dbReference type="GO" id="GO:0042918">
    <property type="term" value="P:alkanesulfonate transmembrane transport"/>
    <property type="evidence" value="ECO:0007669"/>
    <property type="project" value="TreeGrafter"/>
</dbReference>
<dbReference type="SMART" id="SM00062">
    <property type="entry name" value="PBPb"/>
    <property type="match status" value="1"/>
</dbReference>
<sequence length="344" mass="36723">MSRWTRRGFAKAAVLASLALSSAAMTPTGVLAADKVTVGALRFTSHAASFVAFERGYFTEEGLEVEFKFFQAAQPMAVAIASGDVDFGVTAISGGLINLAEKGAIKVVGGALQEEPGVDGQMILVSKGAYDAGVTTPAALKGHSFGITQAGSSFHYMAHKIADKEGFDRAEITLRPLQKVGAVIGALKTGQIDAWAIVPHIAKGLAKAPEVEVIGKIADYIPGYQVTTVFTSTRNASERPELVKRFLAAFSRGADDFNAALVDKTLSAEEQEAMVRLIHKYVYADRPFEKAEGSIRNGAMRINKGARLNLASVQDQLDWFKSEKLVPASVSMETLVDTSFVETD</sequence>
<evidence type="ECO:0000256" key="3">
    <source>
        <dbReference type="ARBA" id="ARBA00022729"/>
    </source>
</evidence>
<dbReference type="SUPFAM" id="SSF53850">
    <property type="entry name" value="Periplasmic binding protein-like II"/>
    <property type="match status" value="1"/>
</dbReference>
<dbReference type="PANTHER" id="PTHR30024">
    <property type="entry name" value="ALIPHATIC SULFONATES-BINDING PROTEIN-RELATED"/>
    <property type="match status" value="1"/>
</dbReference>
<accession>A0A838XIP1</accession>
<evidence type="ECO:0000313" key="7">
    <source>
        <dbReference type="Proteomes" id="UP000559404"/>
    </source>
</evidence>
<dbReference type="EMBL" id="JACEON010000004">
    <property type="protein sequence ID" value="MBA4611219.1"/>
    <property type="molecule type" value="Genomic_DNA"/>
</dbReference>
<dbReference type="AlphaFoldDB" id="A0A838XIP1"/>
<name>A0A838XIP1_9HYPH</name>
<dbReference type="RefSeq" id="WP_181759411.1">
    <property type="nucleotide sequence ID" value="NZ_BMCR01000002.1"/>
</dbReference>
<comment type="subcellular location">
    <subcellularLocation>
        <location evidence="1">Periplasm</location>
    </subcellularLocation>
</comment>
<dbReference type="PANTHER" id="PTHR30024:SF47">
    <property type="entry name" value="TAURINE-BINDING PERIPLASMIC PROTEIN"/>
    <property type="match status" value="1"/>
</dbReference>
<feature type="chain" id="PRO_5032489967" evidence="4">
    <location>
        <begin position="33"/>
        <end position="344"/>
    </location>
</feature>
<reference evidence="6 7" key="1">
    <citation type="submission" date="2020-07" db="EMBL/GenBank/DDBJ databases">
        <authorList>
            <person name="Li M."/>
        </authorList>
    </citation>
    <scope>NUCLEOTIDE SEQUENCE [LARGE SCALE GENOMIC DNA]</scope>
    <source>
        <strain evidence="6 7">DSM 23284</strain>
    </source>
</reference>
<dbReference type="InterPro" id="IPR001638">
    <property type="entry name" value="Solute-binding_3/MltF_N"/>
</dbReference>
<comment type="caution">
    <text evidence="6">The sequence shown here is derived from an EMBL/GenBank/DDBJ whole genome shotgun (WGS) entry which is preliminary data.</text>
</comment>
<dbReference type="Gene3D" id="3.40.190.10">
    <property type="entry name" value="Periplasmic binding protein-like II"/>
    <property type="match status" value="2"/>
</dbReference>
<keyword evidence="7" id="KW-1185">Reference proteome</keyword>
<dbReference type="Pfam" id="PF09084">
    <property type="entry name" value="NMT1"/>
    <property type="match status" value="1"/>
</dbReference>
<dbReference type="GO" id="GO:0042597">
    <property type="term" value="C:periplasmic space"/>
    <property type="evidence" value="ECO:0007669"/>
    <property type="project" value="UniProtKB-SubCell"/>
</dbReference>
<comment type="similarity">
    <text evidence="2">Belongs to the bacterial solute-binding protein SsuA/TauA family.</text>
</comment>
<evidence type="ECO:0000259" key="5">
    <source>
        <dbReference type="SMART" id="SM00062"/>
    </source>
</evidence>
<evidence type="ECO:0000256" key="4">
    <source>
        <dbReference type="SAM" id="SignalP"/>
    </source>
</evidence>
<evidence type="ECO:0000313" key="6">
    <source>
        <dbReference type="EMBL" id="MBA4611219.1"/>
    </source>
</evidence>
<evidence type="ECO:0000256" key="1">
    <source>
        <dbReference type="ARBA" id="ARBA00004418"/>
    </source>
</evidence>
<dbReference type="InterPro" id="IPR006311">
    <property type="entry name" value="TAT_signal"/>
</dbReference>
<gene>
    <name evidence="6" type="ORF">H1W37_06135</name>
</gene>
<dbReference type="Proteomes" id="UP000559404">
    <property type="component" value="Unassembled WGS sequence"/>
</dbReference>
<dbReference type="PROSITE" id="PS51318">
    <property type="entry name" value="TAT"/>
    <property type="match status" value="1"/>
</dbReference>
<feature type="signal peptide" evidence="4">
    <location>
        <begin position="1"/>
        <end position="32"/>
    </location>
</feature>
<organism evidence="6 7">
    <name type="scientific">Stappia taiwanensis</name>
    <dbReference type="NCBI Taxonomy" id="992267"/>
    <lineage>
        <taxon>Bacteria</taxon>
        <taxon>Pseudomonadati</taxon>
        <taxon>Pseudomonadota</taxon>
        <taxon>Alphaproteobacteria</taxon>
        <taxon>Hyphomicrobiales</taxon>
        <taxon>Stappiaceae</taxon>
        <taxon>Stappia</taxon>
    </lineage>
</organism>
<feature type="domain" description="Solute-binding protein family 3/N-terminal" evidence="5">
    <location>
        <begin position="35"/>
        <end position="269"/>
    </location>
</feature>
<dbReference type="InterPro" id="IPR015168">
    <property type="entry name" value="SsuA/THI5"/>
</dbReference>